<dbReference type="STRING" id="1907666.DSM25559_4322"/>
<dbReference type="InterPro" id="IPR037523">
    <property type="entry name" value="VOC_core"/>
</dbReference>
<dbReference type="InterPro" id="IPR051785">
    <property type="entry name" value="MMCE/EMCE_epimerase"/>
</dbReference>
<dbReference type="SUPFAM" id="SSF54593">
    <property type="entry name" value="Glyoxalase/Bleomycin resistance protein/Dihydroxybiphenyl dioxygenase"/>
    <property type="match status" value="1"/>
</dbReference>
<dbReference type="Proteomes" id="UP000187891">
    <property type="component" value="Unassembled WGS sequence"/>
</dbReference>
<dbReference type="PANTHER" id="PTHR43048">
    <property type="entry name" value="METHYLMALONYL-COA EPIMERASE"/>
    <property type="match status" value="1"/>
</dbReference>
<protein>
    <submittedName>
        <fullName evidence="3">Glyoxalase I</fullName>
    </submittedName>
</protein>
<dbReference type="AlphaFoldDB" id="A0A1R3U273"/>
<dbReference type="InterPro" id="IPR004360">
    <property type="entry name" value="Glyas_Fos-R_dOase_dom"/>
</dbReference>
<dbReference type="GO" id="GO:0046491">
    <property type="term" value="P:L-methylmalonyl-CoA metabolic process"/>
    <property type="evidence" value="ECO:0007669"/>
    <property type="project" value="TreeGrafter"/>
</dbReference>
<dbReference type="PROSITE" id="PS51819">
    <property type="entry name" value="VOC"/>
    <property type="match status" value="1"/>
</dbReference>
<evidence type="ECO:0000313" key="3">
    <source>
        <dbReference type="EMBL" id="SCX33982.1"/>
    </source>
</evidence>
<dbReference type="PANTHER" id="PTHR43048:SF3">
    <property type="entry name" value="METHYLMALONYL-COA EPIMERASE, MITOCHONDRIAL"/>
    <property type="match status" value="1"/>
</dbReference>
<name>A0A1R3U273_9HYPH</name>
<dbReference type="EMBL" id="FMUE01000014">
    <property type="protein sequence ID" value="SCX33982.1"/>
    <property type="molecule type" value="Genomic_DNA"/>
</dbReference>
<dbReference type="GO" id="GO:0004493">
    <property type="term" value="F:methylmalonyl-CoA epimerase activity"/>
    <property type="evidence" value="ECO:0007669"/>
    <property type="project" value="TreeGrafter"/>
</dbReference>
<dbReference type="InterPro" id="IPR029068">
    <property type="entry name" value="Glyas_Bleomycin-R_OHBP_Dase"/>
</dbReference>
<keyword evidence="1" id="KW-0479">Metal-binding</keyword>
<reference evidence="4" key="1">
    <citation type="submission" date="2016-10" db="EMBL/GenBank/DDBJ databases">
        <authorList>
            <person name="Wibberg D."/>
        </authorList>
    </citation>
    <scope>NUCLEOTIDE SEQUENCE [LARGE SCALE GENOMIC DNA]</scope>
</reference>
<dbReference type="Pfam" id="PF00903">
    <property type="entry name" value="Glyoxalase"/>
    <property type="match status" value="1"/>
</dbReference>
<proteinExistence type="predicted"/>
<gene>
    <name evidence="3" type="ORF">DSM25559_4322</name>
</gene>
<evidence type="ECO:0000259" key="2">
    <source>
        <dbReference type="PROSITE" id="PS51819"/>
    </source>
</evidence>
<dbReference type="GO" id="GO:0046872">
    <property type="term" value="F:metal ion binding"/>
    <property type="evidence" value="ECO:0007669"/>
    <property type="project" value="UniProtKB-KW"/>
</dbReference>
<evidence type="ECO:0000313" key="4">
    <source>
        <dbReference type="Proteomes" id="UP000187891"/>
    </source>
</evidence>
<dbReference type="Gene3D" id="3.10.180.10">
    <property type="entry name" value="2,3-Dihydroxybiphenyl 1,2-Dioxygenase, domain 1"/>
    <property type="match status" value="1"/>
</dbReference>
<evidence type="ECO:0000256" key="1">
    <source>
        <dbReference type="ARBA" id="ARBA00022723"/>
    </source>
</evidence>
<feature type="domain" description="VOC" evidence="2">
    <location>
        <begin position="9"/>
        <end position="150"/>
    </location>
</feature>
<sequence>MAEDAGVIAVDHTGFSVASLEEAIQFWTEAMGFNLARRGEMSGEFLREATGVDDPRCRMALVTAPNGYPIELLEYSTARTLGQTPQSAGAIGAAHIAFTVTDIRRAIARVETAGWAVKGSPQSISAGPRCGTMVAYISGPDGITIELMQPPVQHSRVVQRP</sequence>
<organism evidence="3 4">
    <name type="scientific">Agrobacterium rosae</name>
    <dbReference type="NCBI Taxonomy" id="1972867"/>
    <lineage>
        <taxon>Bacteria</taxon>
        <taxon>Pseudomonadati</taxon>
        <taxon>Pseudomonadota</taxon>
        <taxon>Alphaproteobacteria</taxon>
        <taxon>Hyphomicrobiales</taxon>
        <taxon>Rhizobiaceae</taxon>
        <taxon>Rhizobium/Agrobacterium group</taxon>
        <taxon>Agrobacterium</taxon>
    </lineage>
</organism>
<accession>A0A1R3U273</accession>